<dbReference type="EMBL" id="CXSU01000011">
    <property type="protein sequence ID" value="CTQ49080.1"/>
    <property type="molecule type" value="Genomic_DNA"/>
</dbReference>
<accession>A0A0M6YGJ7</accession>
<keyword evidence="1" id="KW-1133">Transmembrane helix</keyword>
<gene>
    <name evidence="2" type="ORF">JDO7802_01090</name>
</gene>
<dbReference type="STRING" id="420998.JDO7802_01090"/>
<reference evidence="2 3" key="1">
    <citation type="submission" date="2015-07" db="EMBL/GenBank/DDBJ databases">
        <authorList>
            <person name="Noorani M."/>
        </authorList>
    </citation>
    <scope>NUCLEOTIDE SEQUENCE [LARGE SCALE GENOMIC DNA]</scope>
    <source>
        <strain evidence="2 3">CECT 7802</strain>
    </source>
</reference>
<evidence type="ECO:0000313" key="3">
    <source>
        <dbReference type="Proteomes" id="UP000049222"/>
    </source>
</evidence>
<name>A0A0M6YGJ7_9RHOB</name>
<dbReference type="Proteomes" id="UP000049222">
    <property type="component" value="Unassembled WGS sequence"/>
</dbReference>
<feature type="transmembrane region" description="Helical" evidence="1">
    <location>
        <begin position="42"/>
        <end position="62"/>
    </location>
</feature>
<dbReference type="OrthoDB" id="163792at2"/>
<sequence>MDRNDDNRLIIFFNFAGVVASYVLLAISLYKSPEVPLSTKGFWGIAVLMLTISLVNVVKYRFDARLSTDRIQRIEEARNERLLEDYVTDKAA</sequence>
<evidence type="ECO:0000313" key="2">
    <source>
        <dbReference type="EMBL" id="CTQ49080.1"/>
    </source>
</evidence>
<dbReference type="RefSeq" id="WP_055083419.1">
    <property type="nucleotide sequence ID" value="NZ_CXSU01000011.1"/>
</dbReference>
<proteinExistence type="predicted"/>
<protein>
    <submittedName>
        <fullName evidence="2">YiaA/B two helix domain protein</fullName>
    </submittedName>
</protein>
<keyword evidence="1" id="KW-0812">Transmembrane</keyword>
<dbReference type="AlphaFoldDB" id="A0A0M6YGJ7"/>
<keyword evidence="1" id="KW-0472">Membrane</keyword>
<keyword evidence="3" id="KW-1185">Reference proteome</keyword>
<evidence type="ECO:0000256" key="1">
    <source>
        <dbReference type="SAM" id="Phobius"/>
    </source>
</evidence>
<feature type="transmembrane region" description="Helical" evidence="1">
    <location>
        <begin position="9"/>
        <end position="30"/>
    </location>
</feature>
<organism evidence="2 3">
    <name type="scientific">Jannaschia donghaensis</name>
    <dbReference type="NCBI Taxonomy" id="420998"/>
    <lineage>
        <taxon>Bacteria</taxon>
        <taxon>Pseudomonadati</taxon>
        <taxon>Pseudomonadota</taxon>
        <taxon>Alphaproteobacteria</taxon>
        <taxon>Rhodobacterales</taxon>
        <taxon>Roseobacteraceae</taxon>
        <taxon>Jannaschia</taxon>
    </lineage>
</organism>